<protein>
    <submittedName>
        <fullName evidence="2">Helix-turn-helix domain-containing protein</fullName>
    </submittedName>
</protein>
<accession>A0A1G8T3M6</accession>
<dbReference type="RefSeq" id="WP_093606540.1">
    <property type="nucleotide sequence ID" value="NZ_FNFF01000001.1"/>
</dbReference>
<dbReference type="STRING" id="417292.SAMN05421806_10110"/>
<evidence type="ECO:0000313" key="3">
    <source>
        <dbReference type="Proteomes" id="UP000199155"/>
    </source>
</evidence>
<evidence type="ECO:0000313" key="2">
    <source>
        <dbReference type="EMBL" id="SDJ35585.1"/>
    </source>
</evidence>
<evidence type="ECO:0000256" key="1">
    <source>
        <dbReference type="SAM" id="MobiDB-lite"/>
    </source>
</evidence>
<feature type="compositionally biased region" description="Low complexity" evidence="1">
    <location>
        <begin position="133"/>
        <end position="149"/>
    </location>
</feature>
<dbReference type="Proteomes" id="UP000199155">
    <property type="component" value="Unassembled WGS sequence"/>
</dbReference>
<sequence length="462" mass="48107">MSAQGGGSGAGRDDGTEAATDDVARFAALLEALKEGTDRSYGSLARRLGMNTSTLHRYCAGETVPVDFAPVERFASLCGASAEQRLELHRLWLLAVEARQRPRPAKAVGSAASVPAAPVAPREAEAETRVDGPAADAPVASAAPLVSPAPDRRPWYRRGRLMAGLVSAGAVLATLGAFSAFPDRGQPSGSGPDRVSGTAQSRVPGNQGPSPSPSDASPVPPSASGSSTPTQQPDDASSPSGPKSGSKSEPPRGQGNSALPISWAVNSHAWKFGCGHDYVIAKPPGEVPPPPVPQDAGSWAASQSALHGGETLLRLTVQGRDTTAVVLEALRVRVIGRAAPAQGHAYAMDAGCGGALTPRSFAVDLDKDRPIVRPVAGNDSGTPIPAARLPYRVSAKDPEVLLVSAATGSCDCRWYLELEWSSQGRTGTVRIDDHGRPFRTTAISGLPRYTYNTLDRRWEDLT</sequence>
<feature type="region of interest" description="Disordered" evidence="1">
    <location>
        <begin position="182"/>
        <end position="259"/>
    </location>
</feature>
<reference evidence="2 3" key="1">
    <citation type="submission" date="2016-10" db="EMBL/GenBank/DDBJ databases">
        <authorList>
            <person name="de Groot N.N."/>
        </authorList>
    </citation>
    <scope>NUCLEOTIDE SEQUENCE [LARGE SCALE GENOMIC DNA]</scope>
    <source>
        <strain evidence="2 3">CGMCC 4.5727</strain>
    </source>
</reference>
<dbReference type="EMBL" id="FNFF01000001">
    <property type="protein sequence ID" value="SDJ35585.1"/>
    <property type="molecule type" value="Genomic_DNA"/>
</dbReference>
<feature type="compositionally biased region" description="Low complexity" evidence="1">
    <location>
        <begin position="213"/>
        <end position="248"/>
    </location>
</feature>
<organism evidence="2 3">
    <name type="scientific">Streptomyces indicus</name>
    <dbReference type="NCBI Taxonomy" id="417292"/>
    <lineage>
        <taxon>Bacteria</taxon>
        <taxon>Bacillati</taxon>
        <taxon>Actinomycetota</taxon>
        <taxon>Actinomycetes</taxon>
        <taxon>Kitasatosporales</taxon>
        <taxon>Streptomycetaceae</taxon>
        <taxon>Streptomyces</taxon>
    </lineage>
</organism>
<feature type="region of interest" description="Disordered" evidence="1">
    <location>
        <begin position="107"/>
        <end position="154"/>
    </location>
</feature>
<dbReference type="InterPro" id="IPR010982">
    <property type="entry name" value="Lambda_DNA-bd_dom_sf"/>
</dbReference>
<dbReference type="GO" id="GO:0003677">
    <property type="term" value="F:DNA binding"/>
    <property type="evidence" value="ECO:0007669"/>
    <property type="project" value="InterPro"/>
</dbReference>
<dbReference type="Pfam" id="PF13560">
    <property type="entry name" value="HTH_31"/>
    <property type="match status" value="1"/>
</dbReference>
<feature type="compositionally biased region" description="Low complexity" evidence="1">
    <location>
        <begin position="107"/>
        <end position="121"/>
    </location>
</feature>
<keyword evidence="3" id="KW-1185">Reference proteome</keyword>
<dbReference type="AlphaFoldDB" id="A0A1G8T3M6"/>
<proteinExistence type="predicted"/>
<name>A0A1G8T3M6_9ACTN</name>
<gene>
    <name evidence="2" type="ORF">SAMN05421806_10110</name>
</gene>
<dbReference type="SUPFAM" id="SSF47413">
    <property type="entry name" value="lambda repressor-like DNA-binding domains"/>
    <property type="match status" value="1"/>
</dbReference>